<evidence type="ECO:0000313" key="2">
    <source>
        <dbReference type="Proteomes" id="UP000266915"/>
    </source>
</evidence>
<keyword evidence="2" id="KW-1185">Reference proteome</keyword>
<dbReference type="PANTHER" id="PTHR30283">
    <property type="entry name" value="PEROXIDE STRESS RESPONSE PROTEIN YAAA"/>
    <property type="match status" value="1"/>
</dbReference>
<dbReference type="EMBL" id="RKHL01000001">
    <property type="protein sequence ID" value="ROR82300.1"/>
    <property type="molecule type" value="Genomic_DNA"/>
</dbReference>
<dbReference type="GO" id="GO:0005829">
    <property type="term" value="C:cytosol"/>
    <property type="evidence" value="ECO:0007669"/>
    <property type="project" value="TreeGrafter"/>
</dbReference>
<accession>A0A3N2C4D9</accession>
<dbReference type="InterPro" id="IPR005583">
    <property type="entry name" value="YaaA"/>
</dbReference>
<dbReference type="GO" id="GO:0033194">
    <property type="term" value="P:response to hydroperoxide"/>
    <property type="evidence" value="ECO:0007669"/>
    <property type="project" value="TreeGrafter"/>
</dbReference>
<dbReference type="PANTHER" id="PTHR30283:SF4">
    <property type="entry name" value="PEROXIDE STRESS RESISTANCE PROTEIN YAAA"/>
    <property type="match status" value="1"/>
</dbReference>
<evidence type="ECO:0008006" key="3">
    <source>
        <dbReference type="Google" id="ProtNLM"/>
    </source>
</evidence>
<dbReference type="RefSeq" id="WP_085513229.1">
    <property type="nucleotide sequence ID" value="NZ_FXAP01000005.1"/>
</dbReference>
<gene>
    <name evidence="1" type="ORF">EDD42_2388</name>
</gene>
<dbReference type="Proteomes" id="UP000266915">
    <property type="component" value="Unassembled WGS sequence"/>
</dbReference>
<evidence type="ECO:0000313" key="1">
    <source>
        <dbReference type="EMBL" id="ROR82300.1"/>
    </source>
</evidence>
<dbReference type="Pfam" id="PF03883">
    <property type="entry name" value="H2O2_YaaD"/>
    <property type="match status" value="1"/>
</dbReference>
<name>A0A3N2C4D9_9MICO</name>
<organism evidence="1 2">
    <name type="scientific">Plantibacter flavus</name>
    <dbReference type="NCBI Taxonomy" id="150123"/>
    <lineage>
        <taxon>Bacteria</taxon>
        <taxon>Bacillati</taxon>
        <taxon>Actinomycetota</taxon>
        <taxon>Actinomycetes</taxon>
        <taxon>Micrococcales</taxon>
        <taxon>Microbacteriaceae</taxon>
        <taxon>Plantibacter</taxon>
    </lineage>
</organism>
<proteinExistence type="predicted"/>
<reference evidence="1 2" key="1">
    <citation type="submission" date="2018-11" db="EMBL/GenBank/DDBJ databases">
        <title>Sequencing the genomes of 1000 actinobacteria strains.</title>
        <authorList>
            <person name="Klenk H.-P."/>
        </authorList>
    </citation>
    <scope>NUCLEOTIDE SEQUENCE [LARGE SCALE GENOMIC DNA]</scope>
    <source>
        <strain evidence="1 2">DSM 14012</strain>
    </source>
</reference>
<protein>
    <recommendedName>
        <fullName evidence="3">Peroxide stress protein YaaA</fullName>
    </recommendedName>
</protein>
<dbReference type="AlphaFoldDB" id="A0A3N2C4D9"/>
<comment type="caution">
    <text evidence="1">The sequence shown here is derived from an EMBL/GenBank/DDBJ whole genome shotgun (WGS) entry which is preliminary data.</text>
</comment>
<sequence length="253" mass="27214">MLILLPPSETKRDGGDGRALDTALLRFPGLSSSRNDCLGALVSLAADEAATVKALKLGPKQLGEVQRNRVAATSATMPAIDRYTGVLYDALDATTLPPDARRFAAEHLVVHSALLGPVGALDPIPAYRLSHDSRLPGFVLKRHWAVPVARELDAVQGVVLDLRSEGYAALGPLPDRVGAVYLRVLTVGDDGRRRALNHFNKQGKGRFTRALLEAGVDHPDVDSLLDWARSTGWMLDVHARADDGRVTELALVV</sequence>